<dbReference type="Gene3D" id="1.10.3210.10">
    <property type="entry name" value="Hypothetical protein af1432"/>
    <property type="match status" value="1"/>
</dbReference>
<protein>
    <submittedName>
        <fullName evidence="6">Hemerythrin-like metal-binding protein</fullName>
    </submittedName>
</protein>
<dbReference type="PROSITE" id="PS51832">
    <property type="entry name" value="HD_GYP"/>
    <property type="match status" value="1"/>
</dbReference>
<dbReference type="Pfam" id="PF01814">
    <property type="entry name" value="Hemerythrin"/>
    <property type="match status" value="1"/>
</dbReference>
<keyword evidence="3" id="KW-0408">Iron</keyword>
<feature type="transmembrane region" description="Helical" evidence="4">
    <location>
        <begin position="264"/>
        <end position="289"/>
    </location>
</feature>
<dbReference type="InterPro" id="IPR003607">
    <property type="entry name" value="HD/PDEase_dom"/>
</dbReference>
<sequence>MSIIGNLHNIVRQHRTMSAALLAFCFFLLLLILLGGRVFYEQQRESAKSEALESLMKHRVSTAMLLDRLWLDADLLRFHTVDPAGPAAMDTGASLYRDTLTTGVERLINSSVFNAAVLLNSQGQSIFTIGSPLVVDELINWNEQISSSEPSHAMDCRVVSDDSWMFLGKPLLDKLERISLRLLLASSADSLWQSLPDNAAIYSHHRPCATFTMPPNNLPDNFPQAEPTVHKIDDTRFVVTAPIDSNAGEFSLVRWHNYSGQKSAVIGATALVTFVLLVMGAFFIILVTLKSRQLYNILRMKKATVFSLANLAEWRDPETGDHLERTRNYGVLLARQLQRNPKFCKQITERFICDIGDASSLHDIGKVGIPDSILLKPGRLSDDEMAIMRTHTVIGNSVIQWIVDQCGIADSYLLVGRNISHYHHEKFNGQGYPEQLSGESIPLEARIYALCDVYDALRSRRPYKEPMNHDTARSIIVKERGEHFDPDVVDAFLELEDEFQEIHETYGLVEKSYKQVFAGLSDKYLTVEWSEEIRVGVPEIDRQHQELILRINHLFRAVLDGEGKQRILQTMEFLKEYIHTHFSTEESYMLHHRYQGYPGHKAQHDRFRQDILNLEEQLKNYGVSSSLVIEINRRVVQWLVDHIAVTDRAMADFLNRKHPKDQEQHGDQ</sequence>
<dbReference type="CDD" id="cd12107">
    <property type="entry name" value="Hemerythrin"/>
    <property type="match status" value="1"/>
</dbReference>
<feature type="transmembrane region" description="Helical" evidence="4">
    <location>
        <begin position="20"/>
        <end position="40"/>
    </location>
</feature>
<organism evidence="6 7">
    <name type="scientific">Desulfurispira natronophila</name>
    <dbReference type="NCBI Taxonomy" id="682562"/>
    <lineage>
        <taxon>Bacteria</taxon>
        <taxon>Pseudomonadati</taxon>
        <taxon>Chrysiogenota</taxon>
        <taxon>Chrysiogenia</taxon>
        <taxon>Chrysiogenales</taxon>
        <taxon>Chrysiogenaceae</taxon>
        <taxon>Desulfurispira</taxon>
    </lineage>
</organism>
<dbReference type="NCBIfam" id="NF033749">
    <property type="entry name" value="bact_hemeryth"/>
    <property type="match status" value="1"/>
</dbReference>
<dbReference type="InterPro" id="IPR035938">
    <property type="entry name" value="Hemerythrin-like_sf"/>
</dbReference>
<dbReference type="AlphaFoldDB" id="A0A7W8DGQ0"/>
<dbReference type="SUPFAM" id="SSF109604">
    <property type="entry name" value="HD-domain/PDEase-like"/>
    <property type="match status" value="1"/>
</dbReference>
<keyword evidence="4" id="KW-1133">Transmembrane helix</keyword>
<accession>A0A7W8DGQ0</accession>
<dbReference type="PANTHER" id="PTHR45228:SF5">
    <property type="entry name" value="CYCLIC DI-GMP PHOSPHODIESTERASE VC_1348-RELATED"/>
    <property type="match status" value="1"/>
</dbReference>
<dbReference type="Gene3D" id="1.20.120.50">
    <property type="entry name" value="Hemerythrin-like"/>
    <property type="match status" value="1"/>
</dbReference>
<evidence type="ECO:0000259" key="5">
    <source>
        <dbReference type="PROSITE" id="PS51832"/>
    </source>
</evidence>
<comment type="similarity">
    <text evidence="1">Belongs to the hemerythrin family.</text>
</comment>
<keyword evidence="2" id="KW-0479">Metal-binding</keyword>
<reference evidence="6 7" key="1">
    <citation type="submission" date="2020-08" db="EMBL/GenBank/DDBJ databases">
        <title>Genomic Encyclopedia of Type Strains, Phase IV (KMG-IV): sequencing the most valuable type-strain genomes for metagenomic binning, comparative biology and taxonomic classification.</title>
        <authorList>
            <person name="Goeker M."/>
        </authorList>
    </citation>
    <scope>NUCLEOTIDE SEQUENCE [LARGE SCALE GENOMIC DNA]</scope>
    <source>
        <strain evidence="6 7">DSM 22071</strain>
    </source>
</reference>
<comment type="caution">
    <text evidence="6">The sequence shown here is derived from an EMBL/GenBank/DDBJ whole genome shotgun (WGS) entry which is preliminary data.</text>
</comment>
<proteinExistence type="inferred from homology"/>
<dbReference type="InterPro" id="IPR037522">
    <property type="entry name" value="HD_GYP_dom"/>
</dbReference>
<dbReference type="InterPro" id="IPR012312">
    <property type="entry name" value="Hemerythrin-like"/>
</dbReference>
<gene>
    <name evidence="6" type="ORF">HNR37_000973</name>
</gene>
<dbReference type="GO" id="GO:0046872">
    <property type="term" value="F:metal ion binding"/>
    <property type="evidence" value="ECO:0007669"/>
    <property type="project" value="UniProtKB-KW"/>
</dbReference>
<dbReference type="CDD" id="cd00077">
    <property type="entry name" value="HDc"/>
    <property type="match status" value="1"/>
</dbReference>
<dbReference type="Pfam" id="PF13487">
    <property type="entry name" value="HD_5"/>
    <property type="match status" value="1"/>
</dbReference>
<evidence type="ECO:0000256" key="4">
    <source>
        <dbReference type="SAM" id="Phobius"/>
    </source>
</evidence>
<dbReference type="RefSeq" id="WP_221270416.1">
    <property type="nucleotide sequence ID" value="NZ_JACHID010000005.1"/>
</dbReference>
<dbReference type="EMBL" id="JACHID010000005">
    <property type="protein sequence ID" value="MBB5021660.1"/>
    <property type="molecule type" value="Genomic_DNA"/>
</dbReference>
<feature type="domain" description="HD-GYP" evidence="5">
    <location>
        <begin position="297"/>
        <end position="508"/>
    </location>
</feature>
<dbReference type="Proteomes" id="UP000528322">
    <property type="component" value="Unassembled WGS sequence"/>
</dbReference>
<dbReference type="SUPFAM" id="SSF47188">
    <property type="entry name" value="Hemerythrin-like"/>
    <property type="match status" value="1"/>
</dbReference>
<name>A0A7W8DGQ0_9BACT</name>
<dbReference type="PROSITE" id="PS00550">
    <property type="entry name" value="HEMERYTHRINS"/>
    <property type="match status" value="1"/>
</dbReference>
<evidence type="ECO:0000256" key="3">
    <source>
        <dbReference type="ARBA" id="ARBA00023004"/>
    </source>
</evidence>
<dbReference type="InterPro" id="IPR016131">
    <property type="entry name" value="Haemerythrin_Fe_BS"/>
</dbReference>
<dbReference type="InterPro" id="IPR052020">
    <property type="entry name" value="Cyclic_di-GMP/3'3'-cGAMP_PDE"/>
</dbReference>
<evidence type="ECO:0000313" key="6">
    <source>
        <dbReference type="EMBL" id="MBB5021660.1"/>
    </source>
</evidence>
<dbReference type="NCBIfam" id="TIGR02481">
    <property type="entry name" value="hemeryth_dom"/>
    <property type="match status" value="1"/>
</dbReference>
<keyword evidence="4" id="KW-0472">Membrane</keyword>
<dbReference type="PANTHER" id="PTHR45228">
    <property type="entry name" value="CYCLIC DI-GMP PHOSPHODIESTERASE TM_0186-RELATED"/>
    <property type="match status" value="1"/>
</dbReference>
<keyword evidence="4" id="KW-0812">Transmembrane</keyword>
<evidence type="ECO:0000313" key="7">
    <source>
        <dbReference type="Proteomes" id="UP000528322"/>
    </source>
</evidence>
<evidence type="ECO:0000256" key="2">
    <source>
        <dbReference type="ARBA" id="ARBA00022723"/>
    </source>
</evidence>
<evidence type="ECO:0000256" key="1">
    <source>
        <dbReference type="ARBA" id="ARBA00010587"/>
    </source>
</evidence>
<dbReference type="InterPro" id="IPR012827">
    <property type="entry name" value="Hemerythrin_metal-bd"/>
</dbReference>
<keyword evidence="7" id="KW-1185">Reference proteome</keyword>